<proteinExistence type="predicted"/>
<dbReference type="AlphaFoldDB" id="A0A8J3EA82"/>
<dbReference type="InterPro" id="IPR037176">
    <property type="entry name" value="Osmotin/thaumatin-like_sf"/>
</dbReference>
<keyword evidence="1" id="KW-0732">Signal</keyword>
<dbReference type="Proteomes" id="UP000636949">
    <property type="component" value="Unassembled WGS sequence"/>
</dbReference>
<feature type="chain" id="PRO_5035311790" description="Beta-1,3-glucanase N-terminal domain-containing protein" evidence="1">
    <location>
        <begin position="23"/>
        <end position="514"/>
    </location>
</feature>
<keyword evidence="3" id="KW-1185">Reference proteome</keyword>
<name>A0A8J3EA82_9GAMM</name>
<feature type="signal peptide" evidence="1">
    <location>
        <begin position="1"/>
        <end position="22"/>
    </location>
</feature>
<dbReference type="RefSeq" id="WP_117003566.1">
    <property type="nucleotide sequence ID" value="NZ_BMJS01000031.1"/>
</dbReference>
<evidence type="ECO:0000256" key="1">
    <source>
        <dbReference type="SAM" id="SignalP"/>
    </source>
</evidence>
<gene>
    <name evidence="2" type="ORF">GCM10010995_22460</name>
</gene>
<sequence>MIRNTRIISLATIGAFSLILFGCGGSSSPSTTALSLTGTTNQYYNQSYTYTATFSNLGSTQGTGITNCTLNISGDASAYLQIVNTQTTANQCIFTVKDSNTTNTNLLASLSAAATYNNQSYQSANSLQVEAYSIQVNPPQPGTTNYWRLNFPSGTPLPSYVYQGQKLIAYVESLAQPVFLMPTNTNGTFQIITPNGDGTYRGCQLTMSQSNNVSGSCPGISTPQLSGNELNVSYAAGTLSSITPQVTPTPPTYPPRQIVFMNNLTLPVTIKVTGGGQNNSFTVNGQSNYNYSIPDAGISSYNFQIASINTRNVSDGTYGEYATLLEATYPALTDIHNQANIDISMVNGYNTRYKLYPQAGTYFTYDFALGDTTQAVSYFDEQIPASTLNPSNISLEQLCQTIDSGMKAQQPQFNSTNFIATSSSSFAGCYSPGSVASVAFGPTSNIFQQYGCVGAYNTPATCTIGANSSYVSNIHANAFRGYAYPYDDWFADYSADRHTSLVFEILSAPNGLAN</sequence>
<reference evidence="2" key="2">
    <citation type="submission" date="2020-09" db="EMBL/GenBank/DDBJ databases">
        <authorList>
            <person name="Sun Q."/>
            <person name="Zhou Y."/>
        </authorList>
    </citation>
    <scope>NUCLEOTIDE SEQUENCE</scope>
    <source>
        <strain evidence="2">CGMCC 1.15758</strain>
    </source>
</reference>
<accession>A0A8J3EA82</accession>
<dbReference type="Gene3D" id="2.60.110.10">
    <property type="entry name" value="Thaumatin"/>
    <property type="match status" value="1"/>
</dbReference>
<dbReference type="EMBL" id="BMJS01000031">
    <property type="protein sequence ID" value="GGG04473.1"/>
    <property type="molecule type" value="Genomic_DNA"/>
</dbReference>
<dbReference type="PROSITE" id="PS51257">
    <property type="entry name" value="PROKAR_LIPOPROTEIN"/>
    <property type="match status" value="1"/>
</dbReference>
<evidence type="ECO:0000313" key="3">
    <source>
        <dbReference type="Proteomes" id="UP000636949"/>
    </source>
</evidence>
<protein>
    <recommendedName>
        <fullName evidence="4">Beta-1,3-glucanase N-terminal domain-containing protein</fullName>
    </recommendedName>
</protein>
<comment type="caution">
    <text evidence="2">The sequence shown here is derived from an EMBL/GenBank/DDBJ whole genome shotgun (WGS) entry which is preliminary data.</text>
</comment>
<reference evidence="2" key="1">
    <citation type="journal article" date="2014" name="Int. J. Syst. Evol. Microbiol.">
        <title>Complete genome sequence of Corynebacterium casei LMG S-19264T (=DSM 44701T), isolated from a smear-ripened cheese.</title>
        <authorList>
            <consortium name="US DOE Joint Genome Institute (JGI-PGF)"/>
            <person name="Walter F."/>
            <person name="Albersmeier A."/>
            <person name="Kalinowski J."/>
            <person name="Ruckert C."/>
        </authorList>
    </citation>
    <scope>NUCLEOTIDE SEQUENCE</scope>
    <source>
        <strain evidence="2">CGMCC 1.15758</strain>
    </source>
</reference>
<organism evidence="2 3">
    <name type="scientific">Cysteiniphilum litorale</name>
    <dbReference type="NCBI Taxonomy" id="2056700"/>
    <lineage>
        <taxon>Bacteria</taxon>
        <taxon>Pseudomonadati</taxon>
        <taxon>Pseudomonadota</taxon>
        <taxon>Gammaproteobacteria</taxon>
        <taxon>Thiotrichales</taxon>
        <taxon>Fastidiosibacteraceae</taxon>
        <taxon>Cysteiniphilum</taxon>
    </lineage>
</organism>
<evidence type="ECO:0008006" key="4">
    <source>
        <dbReference type="Google" id="ProtNLM"/>
    </source>
</evidence>
<evidence type="ECO:0000313" key="2">
    <source>
        <dbReference type="EMBL" id="GGG04473.1"/>
    </source>
</evidence>